<dbReference type="OrthoDB" id="6783819at2759"/>
<keyword evidence="2" id="KW-1185">Reference proteome</keyword>
<gene>
    <name evidence="1" type="ORF">CALMAC_LOCUS11661</name>
</gene>
<name>A0A653CT49_CALMS</name>
<dbReference type="AlphaFoldDB" id="A0A653CT49"/>
<dbReference type="Gene3D" id="3.60.10.10">
    <property type="entry name" value="Endonuclease/exonuclease/phosphatase"/>
    <property type="match status" value="1"/>
</dbReference>
<reference evidence="1 2" key="1">
    <citation type="submission" date="2019-01" db="EMBL/GenBank/DDBJ databases">
        <authorList>
            <person name="Sayadi A."/>
        </authorList>
    </citation>
    <scope>NUCLEOTIDE SEQUENCE [LARGE SCALE GENOMIC DNA]</scope>
</reference>
<evidence type="ECO:0000313" key="1">
    <source>
        <dbReference type="EMBL" id="VEN51105.1"/>
    </source>
</evidence>
<protein>
    <recommendedName>
        <fullName evidence="3">Endonuclease/exonuclease/phosphatase domain-containing protein</fullName>
    </recommendedName>
</protein>
<dbReference type="InterPro" id="IPR036691">
    <property type="entry name" value="Endo/exonu/phosph_ase_sf"/>
</dbReference>
<dbReference type="SUPFAM" id="SSF56219">
    <property type="entry name" value="DNase I-like"/>
    <property type="match status" value="1"/>
</dbReference>
<organism evidence="1 2">
    <name type="scientific">Callosobruchus maculatus</name>
    <name type="common">Southern cowpea weevil</name>
    <name type="synonym">Pulse bruchid</name>
    <dbReference type="NCBI Taxonomy" id="64391"/>
    <lineage>
        <taxon>Eukaryota</taxon>
        <taxon>Metazoa</taxon>
        <taxon>Ecdysozoa</taxon>
        <taxon>Arthropoda</taxon>
        <taxon>Hexapoda</taxon>
        <taxon>Insecta</taxon>
        <taxon>Pterygota</taxon>
        <taxon>Neoptera</taxon>
        <taxon>Endopterygota</taxon>
        <taxon>Coleoptera</taxon>
        <taxon>Polyphaga</taxon>
        <taxon>Cucujiformia</taxon>
        <taxon>Chrysomeloidea</taxon>
        <taxon>Chrysomelidae</taxon>
        <taxon>Bruchinae</taxon>
        <taxon>Bruchini</taxon>
        <taxon>Callosobruchus</taxon>
    </lineage>
</organism>
<accession>A0A653CT49</accession>
<sequence>MLLSQLDYKKNIIFTGDFNVKFNNNDKLADSLCDLFASFGMYPTVKENTRNNSCLDNVFTNINQSYIEVNVFDTSFSDHLAVSFDFTYTYEKQCKTKIMYRPITDEGLFLLHNQIENINWQLLFDQDSNIEEKFSNFLDNIVHCVDSCLPMKSKLVDKSSPPKIYWFDDELKQLREKLVIMKQFHQAFPELISREELNNLRNKYRYLIKIKRKNAVDMYINQASNKNLAMWNLIKQNGGKQTCSNKKSSTLNSDNFNEFFTNIAKNIVNQLPKMNTDSLPRIQRAQFLVVWQRKNNLGFK</sequence>
<dbReference type="Proteomes" id="UP000410492">
    <property type="component" value="Unassembled WGS sequence"/>
</dbReference>
<dbReference type="EMBL" id="CAACVG010008795">
    <property type="protein sequence ID" value="VEN51105.1"/>
    <property type="molecule type" value="Genomic_DNA"/>
</dbReference>
<proteinExistence type="predicted"/>
<evidence type="ECO:0008006" key="3">
    <source>
        <dbReference type="Google" id="ProtNLM"/>
    </source>
</evidence>
<dbReference type="PANTHER" id="PTHR47510">
    <property type="entry name" value="REVERSE TRANSCRIPTASE DOMAIN-CONTAINING PROTEIN"/>
    <property type="match status" value="1"/>
</dbReference>
<evidence type="ECO:0000313" key="2">
    <source>
        <dbReference type="Proteomes" id="UP000410492"/>
    </source>
</evidence>
<dbReference type="PANTHER" id="PTHR47510:SF3">
    <property type="entry name" value="ENDO_EXONUCLEASE_PHOSPHATASE DOMAIN-CONTAINING PROTEIN"/>
    <property type="match status" value="1"/>
</dbReference>